<evidence type="ECO:0000256" key="1">
    <source>
        <dbReference type="SAM" id="MobiDB-lite"/>
    </source>
</evidence>
<dbReference type="EMBL" id="JBHUDB010000006">
    <property type="protein sequence ID" value="MFD1570962.1"/>
    <property type="molecule type" value="Genomic_DNA"/>
</dbReference>
<feature type="region of interest" description="Disordered" evidence="1">
    <location>
        <begin position="1"/>
        <end position="100"/>
    </location>
</feature>
<organism evidence="2 3">
    <name type="scientific">Halorubrum laminariae</name>
    <dbReference type="NCBI Taxonomy" id="1433523"/>
    <lineage>
        <taxon>Archaea</taxon>
        <taxon>Methanobacteriati</taxon>
        <taxon>Methanobacteriota</taxon>
        <taxon>Stenosarchaea group</taxon>
        <taxon>Halobacteria</taxon>
        <taxon>Halobacteriales</taxon>
        <taxon>Haloferacaceae</taxon>
        <taxon>Halorubrum</taxon>
    </lineage>
</organism>
<feature type="compositionally biased region" description="Polar residues" evidence="1">
    <location>
        <begin position="11"/>
        <end position="20"/>
    </location>
</feature>
<feature type="compositionally biased region" description="Pro residues" evidence="1">
    <location>
        <begin position="34"/>
        <end position="44"/>
    </location>
</feature>
<sequence length="139" mass="15665">MRVDPQRSLHVESSVTSAQESVGRLRVEAAESPSPIPTGGSPPPREPDREGDSARGGRDRRRSEHAADAERRNERAEQHGRDELTGVPRGREGATAPTRERFERLLSIRYRCALTVGRRLFRVSTIQRFRGSEAVKRRL</sequence>
<evidence type="ECO:0000313" key="2">
    <source>
        <dbReference type="EMBL" id="MFD1570962.1"/>
    </source>
</evidence>
<accession>A0ABD6C246</accession>
<proteinExistence type="predicted"/>
<dbReference type="Proteomes" id="UP001597185">
    <property type="component" value="Unassembled WGS sequence"/>
</dbReference>
<comment type="caution">
    <text evidence="2">The sequence shown here is derived from an EMBL/GenBank/DDBJ whole genome shotgun (WGS) entry which is preliminary data.</text>
</comment>
<gene>
    <name evidence="2" type="ORF">ACFR9T_10245</name>
</gene>
<feature type="compositionally biased region" description="Basic and acidic residues" evidence="1">
    <location>
        <begin position="1"/>
        <end position="10"/>
    </location>
</feature>
<dbReference type="AlphaFoldDB" id="A0ABD6C246"/>
<feature type="compositionally biased region" description="Basic and acidic residues" evidence="1">
    <location>
        <begin position="45"/>
        <end position="100"/>
    </location>
</feature>
<reference evidence="2 3" key="1">
    <citation type="journal article" date="2019" name="Int. J. Syst. Evol. Microbiol.">
        <title>The Global Catalogue of Microorganisms (GCM) 10K type strain sequencing project: providing services to taxonomists for standard genome sequencing and annotation.</title>
        <authorList>
            <consortium name="The Broad Institute Genomics Platform"/>
            <consortium name="The Broad Institute Genome Sequencing Center for Infectious Disease"/>
            <person name="Wu L."/>
            <person name="Ma J."/>
        </authorList>
    </citation>
    <scope>NUCLEOTIDE SEQUENCE [LARGE SCALE GENOMIC DNA]</scope>
    <source>
        <strain evidence="2 3">CGMCC 1.12689</strain>
    </source>
</reference>
<keyword evidence="3" id="KW-1185">Reference proteome</keyword>
<dbReference type="RefSeq" id="WP_256418277.1">
    <property type="nucleotide sequence ID" value="NZ_JANHDL010000005.1"/>
</dbReference>
<name>A0ABD6C246_9EURY</name>
<protein>
    <submittedName>
        <fullName evidence="2">Uncharacterized protein</fullName>
    </submittedName>
</protein>
<evidence type="ECO:0000313" key="3">
    <source>
        <dbReference type="Proteomes" id="UP001597185"/>
    </source>
</evidence>